<keyword evidence="7" id="KW-1185">Reference proteome</keyword>
<dbReference type="InterPro" id="IPR029063">
    <property type="entry name" value="SAM-dependent_MTases_sf"/>
</dbReference>
<reference evidence="7" key="1">
    <citation type="journal article" date="2019" name="Int. J. Syst. Evol. Microbiol.">
        <title>The Global Catalogue of Microorganisms (GCM) 10K type strain sequencing project: providing services to taxonomists for standard genome sequencing and annotation.</title>
        <authorList>
            <consortium name="The Broad Institute Genomics Platform"/>
            <consortium name="The Broad Institute Genome Sequencing Center for Infectious Disease"/>
            <person name="Wu L."/>
            <person name="Ma J."/>
        </authorList>
    </citation>
    <scope>NUCLEOTIDE SEQUENCE [LARGE SCALE GENOMIC DNA]</scope>
    <source>
        <strain evidence="7">CGMCC 1.15180</strain>
    </source>
</reference>
<dbReference type="RefSeq" id="WP_031050661.1">
    <property type="nucleotide sequence ID" value="NZ_JBHSPX010000015.1"/>
</dbReference>
<dbReference type="SUPFAM" id="SSF53335">
    <property type="entry name" value="S-adenosyl-L-methionine-dependent methyltransferases"/>
    <property type="match status" value="1"/>
</dbReference>
<dbReference type="Pfam" id="PF08100">
    <property type="entry name" value="Dimerisation"/>
    <property type="match status" value="1"/>
</dbReference>
<dbReference type="InterPro" id="IPR001077">
    <property type="entry name" value="COMT_C"/>
</dbReference>
<evidence type="ECO:0000256" key="3">
    <source>
        <dbReference type="ARBA" id="ARBA00022691"/>
    </source>
</evidence>
<evidence type="ECO:0000256" key="2">
    <source>
        <dbReference type="ARBA" id="ARBA00022679"/>
    </source>
</evidence>
<dbReference type="Pfam" id="PF00891">
    <property type="entry name" value="Methyltransf_2"/>
    <property type="match status" value="1"/>
</dbReference>
<evidence type="ECO:0000259" key="4">
    <source>
        <dbReference type="Pfam" id="PF00891"/>
    </source>
</evidence>
<dbReference type="InterPro" id="IPR016461">
    <property type="entry name" value="COMT-like"/>
</dbReference>
<protein>
    <submittedName>
        <fullName evidence="6">Methyltransferase</fullName>
    </submittedName>
</protein>
<sequence length="345" mass="37084">MPVTSDTQTADLNSHRPSSPLHDLMYGHVYASALRAVALHGIADQVADTPRPVADLAEQAGLDAGALRRVLRLLAARGLFLEDADGAFALTDAGQALRTDAADSQHAAVLLFTDEMFRSSAEGIESTLRTGEPSFDAVHGRPLFDHLAATPDKSRLFNAAMTSLTTGVNEQLTRACPFPEEGTVVDVGGGRGGLLREVLTAHPDLTGILFDQPQTVADHLLDTGELRGRWRTQGGDFFTTVPEGGDLYLLKNVLHDWPDEDCLRILHTIRRAVVPGTRLLVIDAVLPGNGTPHPALALDMVMLMTLKGRERTAAEFEDLLATAGFRLHRIVPTEALSSVLEAEAV</sequence>
<keyword evidence="1 6" id="KW-0489">Methyltransferase</keyword>
<keyword evidence="3" id="KW-0949">S-adenosyl-L-methionine</keyword>
<dbReference type="SUPFAM" id="SSF46785">
    <property type="entry name" value="Winged helix' DNA-binding domain"/>
    <property type="match status" value="1"/>
</dbReference>
<dbReference type="InterPro" id="IPR036388">
    <property type="entry name" value="WH-like_DNA-bd_sf"/>
</dbReference>
<dbReference type="PANTHER" id="PTHR43712">
    <property type="entry name" value="PUTATIVE (AFU_ORTHOLOGUE AFUA_4G14580)-RELATED"/>
    <property type="match status" value="1"/>
</dbReference>
<dbReference type="PANTHER" id="PTHR43712:SF2">
    <property type="entry name" value="O-METHYLTRANSFERASE CICE"/>
    <property type="match status" value="1"/>
</dbReference>
<feature type="domain" description="O-methyltransferase C-terminal" evidence="4">
    <location>
        <begin position="128"/>
        <end position="326"/>
    </location>
</feature>
<dbReference type="PROSITE" id="PS51683">
    <property type="entry name" value="SAM_OMT_II"/>
    <property type="match status" value="1"/>
</dbReference>
<dbReference type="GO" id="GO:0032259">
    <property type="term" value="P:methylation"/>
    <property type="evidence" value="ECO:0007669"/>
    <property type="project" value="UniProtKB-KW"/>
</dbReference>
<dbReference type="EMBL" id="JBHSPX010000015">
    <property type="protein sequence ID" value="MFC6067501.1"/>
    <property type="molecule type" value="Genomic_DNA"/>
</dbReference>
<dbReference type="InterPro" id="IPR012967">
    <property type="entry name" value="COMT_dimerisation"/>
</dbReference>
<organism evidence="6 7">
    <name type="scientific">Streptomyces ochraceiscleroticus</name>
    <dbReference type="NCBI Taxonomy" id="47761"/>
    <lineage>
        <taxon>Bacteria</taxon>
        <taxon>Bacillati</taxon>
        <taxon>Actinomycetota</taxon>
        <taxon>Actinomycetes</taxon>
        <taxon>Kitasatosporales</taxon>
        <taxon>Streptomycetaceae</taxon>
        <taxon>Streptomyces</taxon>
    </lineage>
</organism>
<dbReference type="InterPro" id="IPR036390">
    <property type="entry name" value="WH_DNA-bd_sf"/>
</dbReference>
<gene>
    <name evidence="6" type="ORF">ACFP4F_33820</name>
</gene>
<name>A0ABW1MUH5_9ACTN</name>
<evidence type="ECO:0000313" key="7">
    <source>
        <dbReference type="Proteomes" id="UP001596139"/>
    </source>
</evidence>
<dbReference type="GO" id="GO:0008168">
    <property type="term" value="F:methyltransferase activity"/>
    <property type="evidence" value="ECO:0007669"/>
    <property type="project" value="UniProtKB-KW"/>
</dbReference>
<comment type="caution">
    <text evidence="6">The sequence shown here is derived from an EMBL/GenBank/DDBJ whole genome shotgun (WGS) entry which is preliminary data.</text>
</comment>
<keyword evidence="2" id="KW-0808">Transferase</keyword>
<feature type="domain" description="O-methyltransferase dimerisation" evidence="5">
    <location>
        <begin position="23"/>
        <end position="97"/>
    </location>
</feature>
<proteinExistence type="predicted"/>
<dbReference type="Gene3D" id="3.40.50.150">
    <property type="entry name" value="Vaccinia Virus protein VP39"/>
    <property type="match status" value="1"/>
</dbReference>
<evidence type="ECO:0000256" key="1">
    <source>
        <dbReference type="ARBA" id="ARBA00022603"/>
    </source>
</evidence>
<accession>A0ABW1MUH5</accession>
<evidence type="ECO:0000259" key="5">
    <source>
        <dbReference type="Pfam" id="PF08100"/>
    </source>
</evidence>
<dbReference type="Proteomes" id="UP001596139">
    <property type="component" value="Unassembled WGS sequence"/>
</dbReference>
<dbReference type="Gene3D" id="1.10.10.10">
    <property type="entry name" value="Winged helix-like DNA-binding domain superfamily/Winged helix DNA-binding domain"/>
    <property type="match status" value="1"/>
</dbReference>
<dbReference type="PIRSF" id="PIRSF005739">
    <property type="entry name" value="O-mtase"/>
    <property type="match status" value="1"/>
</dbReference>
<evidence type="ECO:0000313" key="6">
    <source>
        <dbReference type="EMBL" id="MFC6067501.1"/>
    </source>
</evidence>